<evidence type="ECO:0000313" key="2">
    <source>
        <dbReference type="EMBL" id="EJK48657.1"/>
    </source>
</evidence>
<dbReference type="Proteomes" id="UP000266841">
    <property type="component" value="Unassembled WGS sequence"/>
</dbReference>
<evidence type="ECO:0000256" key="1">
    <source>
        <dbReference type="SAM" id="MobiDB-lite"/>
    </source>
</evidence>
<feature type="region of interest" description="Disordered" evidence="1">
    <location>
        <begin position="253"/>
        <end position="284"/>
    </location>
</feature>
<accession>K0RPM8</accession>
<evidence type="ECO:0000313" key="3">
    <source>
        <dbReference type="Proteomes" id="UP000266841"/>
    </source>
</evidence>
<comment type="caution">
    <text evidence="2">The sequence shown here is derived from an EMBL/GenBank/DDBJ whole genome shotgun (WGS) entry which is preliminary data.</text>
</comment>
<feature type="compositionally biased region" description="Acidic residues" evidence="1">
    <location>
        <begin position="255"/>
        <end position="265"/>
    </location>
</feature>
<dbReference type="EMBL" id="AGNL01045571">
    <property type="protein sequence ID" value="EJK48657.1"/>
    <property type="molecule type" value="Genomic_DNA"/>
</dbReference>
<feature type="compositionally biased region" description="Basic and acidic residues" evidence="1">
    <location>
        <begin position="99"/>
        <end position="110"/>
    </location>
</feature>
<reference evidence="2 3" key="1">
    <citation type="journal article" date="2012" name="Genome Biol.">
        <title>Genome and low-iron response of an oceanic diatom adapted to chronic iron limitation.</title>
        <authorList>
            <person name="Lommer M."/>
            <person name="Specht M."/>
            <person name="Roy A.S."/>
            <person name="Kraemer L."/>
            <person name="Andreson R."/>
            <person name="Gutowska M.A."/>
            <person name="Wolf J."/>
            <person name="Bergner S.V."/>
            <person name="Schilhabel M.B."/>
            <person name="Klostermeier U.C."/>
            <person name="Beiko R.G."/>
            <person name="Rosenstiel P."/>
            <person name="Hippler M."/>
            <person name="Laroche J."/>
        </authorList>
    </citation>
    <scope>NUCLEOTIDE SEQUENCE [LARGE SCALE GENOMIC DNA]</scope>
    <source>
        <strain evidence="2 3">CCMP1005</strain>
    </source>
</reference>
<dbReference type="AlphaFoldDB" id="K0RPM8"/>
<organism evidence="2 3">
    <name type="scientific">Thalassiosira oceanica</name>
    <name type="common">Marine diatom</name>
    <dbReference type="NCBI Taxonomy" id="159749"/>
    <lineage>
        <taxon>Eukaryota</taxon>
        <taxon>Sar</taxon>
        <taxon>Stramenopiles</taxon>
        <taxon>Ochrophyta</taxon>
        <taxon>Bacillariophyta</taxon>
        <taxon>Coscinodiscophyceae</taxon>
        <taxon>Thalassiosirophycidae</taxon>
        <taxon>Thalassiosirales</taxon>
        <taxon>Thalassiosiraceae</taxon>
        <taxon>Thalassiosira</taxon>
    </lineage>
</organism>
<name>K0RPM8_THAOC</name>
<keyword evidence="3" id="KW-1185">Reference proteome</keyword>
<feature type="region of interest" description="Disordered" evidence="1">
    <location>
        <begin position="44"/>
        <end position="112"/>
    </location>
</feature>
<dbReference type="OMA" id="WHLARAN"/>
<feature type="compositionally biased region" description="Basic and acidic residues" evidence="1">
    <location>
        <begin position="266"/>
        <end position="282"/>
    </location>
</feature>
<dbReference type="eggNOG" id="ENOG502SJF3">
    <property type="taxonomic scope" value="Eukaryota"/>
</dbReference>
<protein>
    <submittedName>
        <fullName evidence="2">Uncharacterized protein</fullName>
    </submittedName>
</protein>
<gene>
    <name evidence="2" type="ORF">THAOC_32527</name>
</gene>
<sequence length="530" mass="59579">MDNIKEGGDTTELNDLLDMINRASRGEIDPSAIEDTLSRIVPEEVAAIKGSQGPPDNQQKKIIPDTDNYDDSDDENHKSSDVKSQGSNGFVASIPRQQMTEEEREARQESLEQIPMGKMGEQMLITFGDGPTPNLDVVSETLLHTRTLLQRVVLDARALRRRQKDQWHQARAQAVDTQQRAKNELKKTSTGVASADAVDNNMTFMALDGVVSHLRHDVPCGFDAHQLETLFPEVMQAYERWKVMHDDYTVKAEDSPENLAEDQANDDDKNEVNGNSEEKDSKQYSTRLMGRLENFDVRTNHMESVSYLEFADTRRGSFLPKRGGRTLEMRDRREKRIGRVKKSERVDWHSLSPVTIVFLHWAGFDPRSALSPPNEETAAALGFLAYDIFGKICERAVSLRLESSGKVAGSPNVLPELSEGDQLQKTDIDRAMVDVDLKSLHCSSSVELGNSSKMTQLYFGPGFEDRLELEMDELFGSKRSLTEQEADRRKDEEALFSKLPGAPSLFSNIAEVLWDPKAGKPPSKRSKKKH</sequence>
<dbReference type="OrthoDB" id="46516at2759"/>
<proteinExistence type="predicted"/>